<comment type="caution">
    <text evidence="12">The sequence shown here is derived from an EMBL/GenBank/DDBJ whole genome shotgun (WGS) entry which is preliminary data.</text>
</comment>
<dbReference type="PANTHER" id="PTHR45635:SF10">
    <property type="entry name" value="ADP_ATP TRANSLOCASE"/>
    <property type="match status" value="1"/>
</dbReference>
<evidence type="ECO:0000313" key="13">
    <source>
        <dbReference type="Proteomes" id="UP000195570"/>
    </source>
</evidence>
<dbReference type="GO" id="GO:1990544">
    <property type="term" value="P:mitochondrial ATP transmembrane transport"/>
    <property type="evidence" value="ECO:0007669"/>
    <property type="project" value="InterPro"/>
</dbReference>
<dbReference type="Gene3D" id="1.50.40.10">
    <property type="entry name" value="Mitochondrial carrier domain"/>
    <property type="match status" value="1"/>
</dbReference>
<keyword evidence="7 8" id="KW-0472">Membrane</keyword>
<accession>A0A1G4IC27</accession>
<keyword evidence="5" id="KW-0677">Repeat</keyword>
<evidence type="ECO:0000256" key="1">
    <source>
        <dbReference type="ARBA" id="ARBA00004141"/>
    </source>
</evidence>
<evidence type="ECO:0000256" key="10">
    <source>
        <dbReference type="RuleBase" id="RU368008"/>
    </source>
</evidence>
<comment type="function">
    <text evidence="10">Catalyzes the exchange of ADP and ATP across the membrane.</text>
</comment>
<dbReference type="FunFam" id="1.50.40.10:FF:000182">
    <property type="entry name" value="ADP/ATP mitochondrial carrier-like protein"/>
    <property type="match status" value="1"/>
</dbReference>
<comment type="subunit">
    <text evidence="10">Monomer.</text>
</comment>
<evidence type="ECO:0000256" key="11">
    <source>
        <dbReference type="SAM" id="MobiDB-lite"/>
    </source>
</evidence>
<proteinExistence type="inferred from homology"/>
<keyword evidence="3 9" id="KW-0813">Transport</keyword>
<dbReference type="Proteomes" id="UP000195570">
    <property type="component" value="Unassembled WGS sequence"/>
</dbReference>
<feature type="repeat" description="Solcar" evidence="8">
    <location>
        <begin position="247"/>
        <end position="331"/>
    </location>
</feature>
<dbReference type="InterPro" id="IPR002067">
    <property type="entry name" value="MCP"/>
</dbReference>
<dbReference type="RefSeq" id="XP_067080781.1">
    <property type="nucleotide sequence ID" value="XM_067224680.1"/>
</dbReference>
<dbReference type="PANTHER" id="PTHR45635">
    <property type="entry name" value="ADP,ATP CARRIER PROTEIN 1-RELATED-RELATED"/>
    <property type="match status" value="1"/>
</dbReference>
<dbReference type="GeneID" id="92375400"/>
<dbReference type="Pfam" id="PF00153">
    <property type="entry name" value="Mito_carr"/>
    <property type="match status" value="2"/>
</dbReference>
<gene>
    <name evidence="12" type="ORF">TEOVI_000146000</name>
</gene>
<comment type="similarity">
    <text evidence="2 9">Belongs to the mitochondrial carrier (TC 2.A.29) family.</text>
</comment>
<reference evidence="12" key="1">
    <citation type="submission" date="2016-09" db="EMBL/GenBank/DDBJ databases">
        <authorList>
            <person name="Hebert L."/>
            <person name="Moumen B."/>
        </authorList>
    </citation>
    <scope>NUCLEOTIDE SEQUENCE [LARGE SCALE GENOMIC DNA]</scope>
    <source>
        <strain evidence="12">OVI</strain>
    </source>
</reference>
<organism evidence="12 13">
    <name type="scientific">Trypanosoma equiperdum</name>
    <dbReference type="NCBI Taxonomy" id="5694"/>
    <lineage>
        <taxon>Eukaryota</taxon>
        <taxon>Discoba</taxon>
        <taxon>Euglenozoa</taxon>
        <taxon>Kinetoplastea</taxon>
        <taxon>Metakinetoplastina</taxon>
        <taxon>Trypanosomatida</taxon>
        <taxon>Trypanosomatidae</taxon>
        <taxon>Trypanosoma</taxon>
    </lineage>
</organism>
<sequence>MDHDQLYDSPQSAKDSLLDMTALLIVTFAQRAVMAPSYRVTLLATVEGELVREGRLPPKGFGGVFGCIKRLYVKEGVRSFFRGLLTDAVLSLPATVVENISSTLVSFALQVAIPVRLVESMSPWTYLTLSLSSTSAAVLLATPATGLHSTIVTNYVADIVAPVPSEKSKNPDKDDGENNKEIKEGEKGGEESYRYATATEAVASIFRRWGFSGFYRCIGADAIAVFLYRGTYYYGLQLLPSTLHNRFPYGISRCLAVVAGFLTQPFEVVSRRMQLTASSTTGRRYKGMLHCARTIVAEEGYTALWAGMQARLLVTCVGVAVLELHRHFWAV</sequence>
<keyword evidence="13" id="KW-1185">Reference proteome</keyword>
<dbReference type="VEuPathDB" id="TriTrypDB:TEOVI_000146000"/>
<dbReference type="AlphaFoldDB" id="A0A1G4IC27"/>
<dbReference type="PROSITE" id="PS50920">
    <property type="entry name" value="SOLCAR"/>
    <property type="match status" value="2"/>
</dbReference>
<evidence type="ECO:0000256" key="5">
    <source>
        <dbReference type="ARBA" id="ARBA00022737"/>
    </source>
</evidence>
<keyword evidence="4 8" id="KW-0812">Transmembrane</keyword>
<feature type="region of interest" description="Disordered" evidence="11">
    <location>
        <begin position="166"/>
        <end position="189"/>
    </location>
</feature>
<comment type="subcellular location">
    <subcellularLocation>
        <location evidence="1 10">Membrane</location>
        <topology evidence="1 10">Multi-pass membrane protein</topology>
    </subcellularLocation>
</comment>
<dbReference type="GO" id="GO:0005743">
    <property type="term" value="C:mitochondrial inner membrane"/>
    <property type="evidence" value="ECO:0007669"/>
    <property type="project" value="InterPro"/>
</dbReference>
<evidence type="ECO:0000256" key="6">
    <source>
        <dbReference type="ARBA" id="ARBA00022989"/>
    </source>
</evidence>
<dbReference type="EMBL" id="CZPT02001329">
    <property type="protein sequence ID" value="SCU69891.1"/>
    <property type="molecule type" value="Genomic_DNA"/>
</dbReference>
<dbReference type="GO" id="GO:0140021">
    <property type="term" value="P:mitochondrial ADP transmembrane transport"/>
    <property type="evidence" value="ECO:0007669"/>
    <property type="project" value="InterPro"/>
</dbReference>
<evidence type="ECO:0000313" key="12">
    <source>
        <dbReference type="EMBL" id="SCU69891.1"/>
    </source>
</evidence>
<feature type="repeat" description="Solcar" evidence="8">
    <location>
        <begin position="14"/>
        <end position="108"/>
    </location>
</feature>
<evidence type="ECO:0000256" key="3">
    <source>
        <dbReference type="ARBA" id="ARBA00022448"/>
    </source>
</evidence>
<dbReference type="GO" id="GO:0005471">
    <property type="term" value="F:ATP:ADP antiporter activity"/>
    <property type="evidence" value="ECO:0007669"/>
    <property type="project" value="UniProtKB-UniRule"/>
</dbReference>
<dbReference type="SUPFAM" id="SSF103506">
    <property type="entry name" value="Mitochondrial carrier"/>
    <property type="match status" value="1"/>
</dbReference>
<dbReference type="InterPro" id="IPR018108">
    <property type="entry name" value="MCP_transmembrane"/>
</dbReference>
<evidence type="ECO:0000256" key="2">
    <source>
        <dbReference type="ARBA" id="ARBA00006375"/>
    </source>
</evidence>
<protein>
    <recommendedName>
        <fullName evidence="10">ADP/ATP translocase</fullName>
    </recommendedName>
    <alternativeName>
        <fullName evidence="10">ADP,ATP carrier protein</fullName>
    </alternativeName>
</protein>
<keyword evidence="6" id="KW-1133">Transmembrane helix</keyword>
<evidence type="ECO:0000256" key="7">
    <source>
        <dbReference type="ARBA" id="ARBA00023136"/>
    </source>
</evidence>
<evidence type="ECO:0000256" key="8">
    <source>
        <dbReference type="PROSITE-ProRule" id="PRU00282"/>
    </source>
</evidence>
<evidence type="ECO:0000256" key="9">
    <source>
        <dbReference type="RuleBase" id="RU000488"/>
    </source>
</evidence>
<name>A0A1G4IC27_TRYEQ</name>
<dbReference type="InterPro" id="IPR002113">
    <property type="entry name" value="ADT_euk_type"/>
</dbReference>
<evidence type="ECO:0000256" key="4">
    <source>
        <dbReference type="ARBA" id="ARBA00022692"/>
    </source>
</evidence>
<dbReference type="PRINTS" id="PR00926">
    <property type="entry name" value="MITOCARRIER"/>
</dbReference>
<dbReference type="InterPro" id="IPR023395">
    <property type="entry name" value="MCP_dom_sf"/>
</dbReference>